<feature type="signal peptide" evidence="1">
    <location>
        <begin position="1"/>
        <end position="20"/>
    </location>
</feature>
<dbReference type="Proteomes" id="UP000036938">
    <property type="component" value="Unassembled WGS sequence"/>
</dbReference>
<sequence>MLRIVLILGALALSALPAAAQEFEVPIPVAAEGQDVAVVVDRGLTKTKYLPTRKLRAARVAMLAKQVVSDEDLRALADRKDSLAALKYTQLLWQRGVSENASDIAYYGSIAAAAGRVSALKKMIRAMAYLDPATEPAKRRKQLMRVLYPYAWGGNSLALDALVEFNGEGKLFGALSERTRTRILDHAEGGDGRIELRMAVSLLQNTKRTPDDEAAALRLLERAQQSSRLSVKTTALNLIALVGTWQEERRIVTN</sequence>
<dbReference type="STRING" id="1317121.ATO11_12675"/>
<reference evidence="2 3" key="1">
    <citation type="journal article" date="2015" name="Int. J. Syst. Evol. Microbiol.">
        <title>Aestuariivita atlantica sp. nov., isolated from deep sea sediment of the Atlantic Ocean.</title>
        <authorList>
            <person name="Li G."/>
            <person name="Lai Q."/>
            <person name="Du Y."/>
            <person name="Liu X."/>
            <person name="Sun F."/>
            <person name="Shao Z."/>
        </authorList>
    </citation>
    <scope>NUCLEOTIDE SEQUENCE [LARGE SCALE GENOMIC DNA]</scope>
    <source>
        <strain evidence="2 3">22II-S11-z3</strain>
    </source>
</reference>
<name>A0A0L1JNJ7_9RHOB</name>
<protein>
    <submittedName>
        <fullName evidence="2">Uncharacterized protein</fullName>
    </submittedName>
</protein>
<organism evidence="2 3">
    <name type="scientific">Pseudaestuariivita atlantica</name>
    <dbReference type="NCBI Taxonomy" id="1317121"/>
    <lineage>
        <taxon>Bacteria</taxon>
        <taxon>Pseudomonadati</taxon>
        <taxon>Pseudomonadota</taxon>
        <taxon>Alphaproteobacteria</taxon>
        <taxon>Rhodobacterales</taxon>
        <taxon>Paracoccaceae</taxon>
        <taxon>Pseudaestuariivita</taxon>
    </lineage>
</organism>
<dbReference type="OrthoDB" id="7863107at2"/>
<dbReference type="EMBL" id="AQQZ01000005">
    <property type="protein sequence ID" value="KNG93297.1"/>
    <property type="molecule type" value="Genomic_DNA"/>
</dbReference>
<feature type="chain" id="PRO_5005554115" evidence="1">
    <location>
        <begin position="21"/>
        <end position="254"/>
    </location>
</feature>
<dbReference type="RefSeq" id="WP_050531258.1">
    <property type="nucleotide sequence ID" value="NZ_AQQZ01000005.1"/>
</dbReference>
<dbReference type="AlphaFoldDB" id="A0A0L1JNJ7"/>
<evidence type="ECO:0000313" key="2">
    <source>
        <dbReference type="EMBL" id="KNG93297.1"/>
    </source>
</evidence>
<proteinExistence type="predicted"/>
<evidence type="ECO:0000313" key="3">
    <source>
        <dbReference type="Proteomes" id="UP000036938"/>
    </source>
</evidence>
<evidence type="ECO:0000256" key="1">
    <source>
        <dbReference type="SAM" id="SignalP"/>
    </source>
</evidence>
<accession>A0A0L1JNJ7</accession>
<gene>
    <name evidence="2" type="ORF">ATO11_12675</name>
</gene>
<comment type="caution">
    <text evidence="2">The sequence shown here is derived from an EMBL/GenBank/DDBJ whole genome shotgun (WGS) entry which is preliminary data.</text>
</comment>
<keyword evidence="3" id="KW-1185">Reference proteome</keyword>
<keyword evidence="1" id="KW-0732">Signal</keyword>